<dbReference type="InterPro" id="IPR004381">
    <property type="entry name" value="Glycerate_kinase"/>
</dbReference>
<dbReference type="Gene3D" id="3.40.50.10350">
    <property type="entry name" value="Glycerate kinase, domain 1"/>
    <property type="match status" value="1"/>
</dbReference>
<proteinExistence type="predicted"/>
<dbReference type="GO" id="GO:0031388">
    <property type="term" value="P:organic acid phosphorylation"/>
    <property type="evidence" value="ECO:0007669"/>
    <property type="project" value="InterPro"/>
</dbReference>
<dbReference type="PANTHER" id="PTHR21599">
    <property type="entry name" value="GLYCERATE KINASE"/>
    <property type="match status" value="1"/>
</dbReference>
<dbReference type="GO" id="GO:0008887">
    <property type="term" value="F:glycerate kinase activity"/>
    <property type="evidence" value="ECO:0007669"/>
    <property type="project" value="UniProtKB-EC"/>
</dbReference>
<evidence type="ECO:0000313" key="1">
    <source>
        <dbReference type="EMBL" id="CAA9261610.1"/>
    </source>
</evidence>
<dbReference type="Pfam" id="PF02595">
    <property type="entry name" value="Gly_kinase"/>
    <property type="match status" value="1"/>
</dbReference>
<keyword evidence="1" id="KW-0808">Transferase</keyword>
<dbReference type="InterPro" id="IPR018197">
    <property type="entry name" value="Glycerate_kinase_RE-like"/>
</dbReference>
<dbReference type="PANTHER" id="PTHR21599:SF0">
    <property type="entry name" value="GLYCERATE KINASE"/>
    <property type="match status" value="1"/>
</dbReference>
<keyword evidence="1" id="KW-0418">Kinase</keyword>
<reference evidence="1" key="1">
    <citation type="submission" date="2020-02" db="EMBL/GenBank/DDBJ databases">
        <authorList>
            <person name="Meier V. D."/>
        </authorList>
    </citation>
    <scope>NUCLEOTIDE SEQUENCE</scope>
    <source>
        <strain evidence="1">AVDCRST_MAG41</strain>
    </source>
</reference>
<protein>
    <submittedName>
        <fullName evidence="1">Glycerate kinase</fullName>
        <ecNumber evidence="1">2.7.1.31</ecNumber>
    </submittedName>
</protein>
<sequence>PGAGSAGGLGAAVLALGGRRRSGVGLVADAVDLAGRLAHADLVLTGEGSFDFQSLRGKVAGGVAAAAQEAAVPCLVLAGQVSVGRQEAAAAGVEAAYSVAEQAGSVAAAMARPAEHLADLAARVAGRWSH</sequence>
<dbReference type="EMBL" id="CADCTP010000222">
    <property type="protein sequence ID" value="CAA9261610.1"/>
    <property type="molecule type" value="Genomic_DNA"/>
</dbReference>
<feature type="non-terminal residue" evidence="1">
    <location>
        <position position="1"/>
    </location>
</feature>
<dbReference type="SUPFAM" id="SSF110738">
    <property type="entry name" value="Glycerate kinase I"/>
    <property type="match status" value="1"/>
</dbReference>
<dbReference type="InterPro" id="IPR036129">
    <property type="entry name" value="Glycerate_kinase_sf"/>
</dbReference>
<dbReference type="EC" id="2.7.1.31" evidence="1"/>
<dbReference type="AlphaFoldDB" id="A0A6J4IV65"/>
<organism evidence="1">
    <name type="scientific">uncultured Mycobacteriales bacterium</name>
    <dbReference type="NCBI Taxonomy" id="581187"/>
    <lineage>
        <taxon>Bacteria</taxon>
        <taxon>Bacillati</taxon>
        <taxon>Actinomycetota</taxon>
        <taxon>Actinomycetes</taxon>
        <taxon>Mycobacteriales</taxon>
        <taxon>environmental samples</taxon>
    </lineage>
</organism>
<gene>
    <name evidence="1" type="ORF">AVDCRST_MAG41-2403</name>
</gene>
<name>A0A6J4IV65_9ACTN</name>
<accession>A0A6J4IV65</accession>